<dbReference type="EMBL" id="CACTIH010002260">
    <property type="protein sequence ID" value="CAA2975392.1"/>
    <property type="molecule type" value="Genomic_DNA"/>
</dbReference>
<comment type="caution">
    <text evidence="2">The sequence shown here is derived from an EMBL/GenBank/DDBJ whole genome shotgun (WGS) entry which is preliminary data.</text>
</comment>
<keyword evidence="1" id="KW-0732">Signal</keyword>
<dbReference type="Proteomes" id="UP000594638">
    <property type="component" value="Unassembled WGS sequence"/>
</dbReference>
<dbReference type="Gramene" id="OE9A051794T1">
    <property type="protein sequence ID" value="OE9A051794C1"/>
    <property type="gene ID" value="OE9A051794"/>
</dbReference>
<accession>A0A8S0RA43</accession>
<name>A0A8S0RA43_OLEEU</name>
<evidence type="ECO:0008006" key="4">
    <source>
        <dbReference type="Google" id="ProtNLM"/>
    </source>
</evidence>
<evidence type="ECO:0000313" key="2">
    <source>
        <dbReference type="EMBL" id="CAA2975392.1"/>
    </source>
</evidence>
<gene>
    <name evidence="2" type="ORF">OLEA9_A051794</name>
</gene>
<keyword evidence="3" id="KW-1185">Reference proteome</keyword>
<evidence type="ECO:0000256" key="1">
    <source>
        <dbReference type="SAM" id="SignalP"/>
    </source>
</evidence>
<organism evidence="2 3">
    <name type="scientific">Olea europaea subsp. europaea</name>
    <dbReference type="NCBI Taxonomy" id="158383"/>
    <lineage>
        <taxon>Eukaryota</taxon>
        <taxon>Viridiplantae</taxon>
        <taxon>Streptophyta</taxon>
        <taxon>Embryophyta</taxon>
        <taxon>Tracheophyta</taxon>
        <taxon>Spermatophyta</taxon>
        <taxon>Magnoliopsida</taxon>
        <taxon>eudicotyledons</taxon>
        <taxon>Gunneridae</taxon>
        <taxon>Pentapetalae</taxon>
        <taxon>asterids</taxon>
        <taxon>lamiids</taxon>
        <taxon>Lamiales</taxon>
        <taxon>Oleaceae</taxon>
        <taxon>Oleeae</taxon>
        <taxon>Olea</taxon>
    </lineage>
</organism>
<reference evidence="2 3" key="1">
    <citation type="submission" date="2019-12" db="EMBL/GenBank/DDBJ databases">
        <authorList>
            <person name="Alioto T."/>
            <person name="Alioto T."/>
            <person name="Gomez Garrido J."/>
        </authorList>
    </citation>
    <scope>NUCLEOTIDE SEQUENCE [LARGE SCALE GENOMIC DNA]</scope>
</reference>
<dbReference type="AlphaFoldDB" id="A0A8S0RA43"/>
<sequence length="101" mass="11187">MLLAMSTTSLLQAVVSTASLLLQATVGSDAMMKLLIVDDIAVATSSGERFSRQRRGESSRFVDGVTTVAREGTLVRIYALVMLLLDLGERVVRCRPIEWWW</sequence>
<feature type="chain" id="PRO_5035805039" description="Secreted protein" evidence="1">
    <location>
        <begin position="18"/>
        <end position="101"/>
    </location>
</feature>
<proteinExistence type="predicted"/>
<feature type="signal peptide" evidence="1">
    <location>
        <begin position="1"/>
        <end position="17"/>
    </location>
</feature>
<protein>
    <recommendedName>
        <fullName evidence="4">Secreted protein</fullName>
    </recommendedName>
</protein>
<evidence type="ECO:0000313" key="3">
    <source>
        <dbReference type="Proteomes" id="UP000594638"/>
    </source>
</evidence>